<dbReference type="EMBL" id="JAAAML010000002">
    <property type="protein sequence ID" value="MCO6409267.1"/>
    <property type="molecule type" value="Genomic_DNA"/>
</dbReference>
<evidence type="ECO:0000313" key="2">
    <source>
        <dbReference type="EMBL" id="MCO6409267.1"/>
    </source>
</evidence>
<comment type="caution">
    <text evidence="2">The sequence shown here is derived from an EMBL/GenBank/DDBJ whole genome shotgun (WGS) entry which is preliminary data.</text>
</comment>
<protein>
    <recommendedName>
        <fullName evidence="1">Phosphomevalonate dehydratase large subunit-like domain-containing protein</fullName>
    </recommendedName>
</protein>
<feature type="domain" description="Phosphomevalonate dehydratase large subunit-like" evidence="1">
    <location>
        <begin position="41"/>
        <end position="111"/>
    </location>
</feature>
<accession>A0ABT1CSV7</accession>
<dbReference type="Pfam" id="PF04412">
    <property type="entry name" value="AcnX"/>
    <property type="match status" value="1"/>
</dbReference>
<sequence>MALPASFDDALWPMLGWLAGSRSPAGIPVLTGLEHLSRAPDDLSQPWRKFNAGGDRIDLVAICSPHALLAETRRFADRLDAQHCHNGTRAIVTIARKTLADMAAQGIIDRLPWLTVLPAWFNQRTAVSFKSVSA</sequence>
<evidence type="ECO:0000313" key="3">
    <source>
        <dbReference type="Proteomes" id="UP001320715"/>
    </source>
</evidence>
<organism evidence="2 3">
    <name type="scientific">Hoeflea alexandrii</name>
    <dbReference type="NCBI Taxonomy" id="288436"/>
    <lineage>
        <taxon>Bacteria</taxon>
        <taxon>Pseudomonadati</taxon>
        <taxon>Pseudomonadota</taxon>
        <taxon>Alphaproteobacteria</taxon>
        <taxon>Hyphomicrobiales</taxon>
        <taxon>Rhizobiaceae</taxon>
        <taxon>Hoeflea</taxon>
    </lineage>
</organism>
<evidence type="ECO:0000259" key="1">
    <source>
        <dbReference type="Pfam" id="PF04412"/>
    </source>
</evidence>
<name>A0ABT1CSV7_9HYPH</name>
<gene>
    <name evidence="2" type="ORF">GTW23_13870</name>
</gene>
<dbReference type="RefSeq" id="WP_252916181.1">
    <property type="nucleotide sequence ID" value="NZ_JAAAML010000002.1"/>
</dbReference>
<reference evidence="2 3" key="1">
    <citation type="submission" date="2020-01" db="EMBL/GenBank/DDBJ databases">
        <title>Genomes of bacteria type strains.</title>
        <authorList>
            <person name="Chen J."/>
            <person name="Zhu S."/>
            <person name="Yang J."/>
        </authorList>
    </citation>
    <scope>NUCLEOTIDE SEQUENCE [LARGE SCALE GENOMIC DNA]</scope>
    <source>
        <strain evidence="2 3">DSM 16655</strain>
    </source>
</reference>
<dbReference type="Proteomes" id="UP001320715">
    <property type="component" value="Unassembled WGS sequence"/>
</dbReference>
<keyword evidence="3" id="KW-1185">Reference proteome</keyword>
<dbReference type="InterPro" id="IPR007506">
    <property type="entry name" value="PMDh-L-like_dom"/>
</dbReference>
<proteinExistence type="predicted"/>